<dbReference type="Proteomes" id="UP001281614">
    <property type="component" value="Unassembled WGS sequence"/>
</dbReference>
<evidence type="ECO:0000256" key="2">
    <source>
        <dbReference type="SAM" id="Phobius"/>
    </source>
</evidence>
<feature type="transmembrane region" description="Helical" evidence="2">
    <location>
        <begin position="76"/>
        <end position="94"/>
    </location>
</feature>
<reference evidence="3" key="1">
    <citation type="submission" date="2023-02" db="EMBL/GenBank/DDBJ databases">
        <title>Colletotrichum kahawae CIFC_Que2 genome sequencing and assembly.</title>
        <authorList>
            <person name="Baroncelli R."/>
        </authorList>
    </citation>
    <scope>NUCLEOTIDE SEQUENCE</scope>
    <source>
        <strain evidence="3">CIFC_Que2</strain>
    </source>
</reference>
<dbReference type="PANTHER" id="PTHR33973:SF4">
    <property type="entry name" value="OS07G0153300 PROTEIN"/>
    <property type="match status" value="1"/>
</dbReference>
<keyword evidence="4" id="KW-1185">Reference proteome</keyword>
<proteinExistence type="predicted"/>
<feature type="compositionally biased region" description="Polar residues" evidence="1">
    <location>
        <begin position="293"/>
        <end position="304"/>
    </location>
</feature>
<keyword evidence="2" id="KW-0472">Membrane</keyword>
<dbReference type="AlphaFoldDB" id="A0AAD9YAF6"/>
<organism evidence="3 4">
    <name type="scientific">Colletotrichum kahawae</name>
    <name type="common">Coffee berry disease fungus</name>
    <dbReference type="NCBI Taxonomy" id="34407"/>
    <lineage>
        <taxon>Eukaryota</taxon>
        <taxon>Fungi</taxon>
        <taxon>Dikarya</taxon>
        <taxon>Ascomycota</taxon>
        <taxon>Pezizomycotina</taxon>
        <taxon>Sordariomycetes</taxon>
        <taxon>Hypocreomycetidae</taxon>
        <taxon>Glomerellales</taxon>
        <taxon>Glomerellaceae</taxon>
        <taxon>Colletotrichum</taxon>
        <taxon>Colletotrichum gloeosporioides species complex</taxon>
    </lineage>
</organism>
<gene>
    <name evidence="3" type="ORF">CKAH01_01096</name>
</gene>
<sequence length="666" mass="74240">MNPSSSGPELLQTFNDRGTADPGPLRPFALLAGLGYFALCGGWLDTLLVLVFSAWQKWYAVTGLLEEHVDAETLQHAVYMLPGVALALLVLALIRFGGSFLEEEEGDNGTGAGKFTTPMRPLLIPAKTTHRRSFPEKHDFAYSYLVVGTPVGWTGNYGGMVSSGIDKRSWSSWLASWFSLLSPPSKGWFDIDPADYLERGNGHLGLRGKLDAYLTSQGADPAQYPTAYLVTAARFLGYHFNPVSFWYLYSRENELTAMILEVNNTFDERRMYFLTSDVISAGQRVEGSEKAKGSSQNSLASNESTQTSAVRMTKHWPKDFHVSPFNSRKGSYSLSAVDFFSTGPHGLPNLDTTITLKSSKDHPKLIARLFSSAPAIDPASWSFSQKVAFLCSWWWVGFVTFPPIVHQAGLLFFRRSLHVWFRPEPLEQSMGRNADAAERGLEPFFRNYLRHLVEKSSAALSVKYIPSGIAADLAPTEVMLSPAAEKQPKRTEELEFKVLTPAFYSRFVHYAHDLEAVCCEFQDNCTIHISRPDLLPKLILKKPTPPLKMTNLMDFIYFRAIRALRKRPERIERPLTSSATPASSTAGKDVEKIDIRDFRISSMDGFVLGGEDSAKRSAYRSLVLRTFLADRLALGSVELLGMQHFILRAGFAWILASTIAPLLVRS</sequence>
<evidence type="ECO:0000313" key="4">
    <source>
        <dbReference type="Proteomes" id="UP001281614"/>
    </source>
</evidence>
<accession>A0AAD9YAF6</accession>
<name>A0AAD9YAF6_COLKA</name>
<comment type="caution">
    <text evidence="3">The sequence shown here is derived from an EMBL/GenBank/DDBJ whole genome shotgun (WGS) entry which is preliminary data.</text>
</comment>
<dbReference type="InterPro" id="IPR010775">
    <property type="entry name" value="DUF1365"/>
</dbReference>
<keyword evidence="2" id="KW-0812">Transmembrane</keyword>
<feature type="region of interest" description="Disordered" evidence="1">
    <location>
        <begin position="285"/>
        <end position="304"/>
    </location>
</feature>
<keyword evidence="2" id="KW-1133">Transmembrane helix</keyword>
<evidence type="ECO:0000256" key="1">
    <source>
        <dbReference type="SAM" id="MobiDB-lite"/>
    </source>
</evidence>
<evidence type="ECO:0000313" key="3">
    <source>
        <dbReference type="EMBL" id="KAK2755204.1"/>
    </source>
</evidence>
<dbReference type="EMBL" id="VYYT01000222">
    <property type="protein sequence ID" value="KAK2755204.1"/>
    <property type="molecule type" value="Genomic_DNA"/>
</dbReference>
<protein>
    <recommendedName>
        <fullName evidence="5">Cyclopropane-fatty-acyl-phospholipid synthase</fullName>
    </recommendedName>
</protein>
<evidence type="ECO:0008006" key="5">
    <source>
        <dbReference type="Google" id="ProtNLM"/>
    </source>
</evidence>
<feature type="transmembrane region" description="Helical" evidence="2">
    <location>
        <begin position="28"/>
        <end position="55"/>
    </location>
</feature>
<dbReference type="PANTHER" id="PTHR33973">
    <property type="entry name" value="OS07G0153300 PROTEIN"/>
    <property type="match status" value="1"/>
</dbReference>
<dbReference type="Pfam" id="PF07103">
    <property type="entry name" value="DUF1365"/>
    <property type="match status" value="1"/>
</dbReference>